<accession>A0A1R1X6C4</accession>
<reference evidence="3" key="1">
    <citation type="submission" date="2017-01" db="EMBL/GenBank/DDBJ databases">
        <authorList>
            <person name="Wang Y."/>
            <person name="White M."/>
            <person name="Kvist S."/>
            <person name="Moncalvo J.-M."/>
        </authorList>
    </citation>
    <scope>NUCLEOTIDE SEQUENCE [LARGE SCALE GENOMIC DNA]</scope>
    <source>
        <strain evidence="3">ID-206-W2</strain>
    </source>
</reference>
<gene>
    <name evidence="2" type="ORF">AYI69_g10366</name>
</gene>
<organism evidence="2 3">
    <name type="scientific">Smittium culicis</name>
    <dbReference type="NCBI Taxonomy" id="133412"/>
    <lineage>
        <taxon>Eukaryota</taxon>
        <taxon>Fungi</taxon>
        <taxon>Fungi incertae sedis</taxon>
        <taxon>Zoopagomycota</taxon>
        <taxon>Kickxellomycotina</taxon>
        <taxon>Harpellomycetes</taxon>
        <taxon>Harpellales</taxon>
        <taxon>Legeriomycetaceae</taxon>
        <taxon>Smittium</taxon>
    </lineage>
</organism>
<comment type="caution">
    <text evidence="2">The sequence shown here is derived from an EMBL/GenBank/DDBJ whole genome shotgun (WGS) entry which is preliminary data.</text>
</comment>
<feature type="region of interest" description="Disordered" evidence="1">
    <location>
        <begin position="109"/>
        <end position="133"/>
    </location>
</feature>
<keyword evidence="3" id="KW-1185">Reference proteome</keyword>
<proteinExistence type="predicted"/>
<evidence type="ECO:0000256" key="1">
    <source>
        <dbReference type="SAM" id="MobiDB-lite"/>
    </source>
</evidence>
<dbReference type="OrthoDB" id="10536526at2759"/>
<dbReference type="AlphaFoldDB" id="A0A1R1X6C4"/>
<name>A0A1R1X6C4_9FUNG</name>
<evidence type="ECO:0000313" key="2">
    <source>
        <dbReference type="EMBL" id="OMJ10137.1"/>
    </source>
</evidence>
<protein>
    <submittedName>
        <fullName evidence="2">Uncharacterized protein</fullName>
    </submittedName>
</protein>
<dbReference type="EMBL" id="LSSM01006755">
    <property type="protein sequence ID" value="OMJ10137.1"/>
    <property type="molecule type" value="Genomic_DNA"/>
</dbReference>
<sequence>MQLQSSIDSVLTVNEIALKFSEGIFEHTTGVFDNSKNTPAPSSSRAFKGRIRVVYTGYFFNVYVDGESKISRTIENSTITQILVAPLQGQASISNGVVSCYGGNCQEPSTTRPSTSSVAPPTTSAAAPPANSAVAPSSYSTVSSKSCDSISPFNDFLVVSKPFIKMYDLSRPILVPCASSDFQLDFDVATESDLYVTFSDASGLSSGSGYVESFFGFSSGNYFIKRAQFNGNDKSTNSVTQPSYSGHLTINYTNGILSLYVSNEFEASFKIRNLDLKKVYITPHSGVAKISNGTFACSSVIKC</sequence>
<evidence type="ECO:0000313" key="3">
    <source>
        <dbReference type="Proteomes" id="UP000187429"/>
    </source>
</evidence>
<dbReference type="Proteomes" id="UP000187429">
    <property type="component" value="Unassembled WGS sequence"/>
</dbReference>